<dbReference type="NCBIfam" id="NF012204">
    <property type="entry name" value="adhes_FxxPxG"/>
    <property type="match status" value="1"/>
</dbReference>
<name>A0ABV0G237_9BURK</name>
<dbReference type="SUPFAM" id="SSF51126">
    <property type="entry name" value="Pectin lyase-like"/>
    <property type="match status" value="1"/>
</dbReference>
<reference evidence="2 3" key="1">
    <citation type="submission" date="2024-05" db="EMBL/GenBank/DDBJ databases">
        <title>Roseateles sp. DJS-2-20 16S ribosomal RNA gene Genome sequencing and assembly.</title>
        <authorList>
            <person name="Woo H."/>
        </authorList>
    </citation>
    <scope>NUCLEOTIDE SEQUENCE [LARGE SCALE GENOMIC DNA]</scope>
    <source>
        <strain evidence="2 3">DJS-2-20</strain>
    </source>
</reference>
<dbReference type="InterPro" id="IPR002202">
    <property type="entry name" value="HMG_CoA_Rdtase"/>
</dbReference>
<dbReference type="PROSITE" id="PS50065">
    <property type="entry name" value="HMG_COA_REDUCTASE_4"/>
    <property type="match status" value="2"/>
</dbReference>
<protein>
    <submittedName>
        <fullName evidence="2">Leukotoxin LktA family filamentous adhesin</fullName>
    </submittedName>
</protein>
<evidence type="ECO:0000313" key="2">
    <source>
        <dbReference type="EMBL" id="MEO3691797.1"/>
    </source>
</evidence>
<sequence>MNTPRSLKFRRFSTRRSPRAVWRLLRLTPLGAGVAAVVGVPPITAWAQANVIKPDGRTATQQTVAGTHTDITTGTIKGDNAFNSFSRFEVAQGQTVNVHVPKQAQRVINIVTDAPVRVDGVLNGLKDGTLGGNLVFADPAGMVVSRSGVINAQSLQVVATTRAHLDAMLDGQGKVGEAAVQQLLDGKAPRSAEGQVQIDGKINVLDKVRIEARRVDIEGRIKAGADALHDASFRAAVSSQGISVATGMVERGGVIELIADDAVTLKGQLDASQRGTLTMPDAAGAGLGGVVTVQAERIELAPGSRIDVSGLLGGGVATIGSISAPGAAEPAAEEGSVPSAPKTQTLIAAITSSVEADAIDRGDGGRIQFLSDGSADFGGFAGARGGAILGRGGFVEVSGRRRVQVYGLVDTTAAKGELGTLLIDPDSLSISSGAAGGSSCLNVSDGACAITTGTIAGLAGGANLILQANDSISFDVGTVLDLSKVLTTGSQSIAFLSQNITFGQNAKLITGGGNVKLYALGGQSDGVLGSGKFSYDSKIGWGPLNIGEQVKGGTIELQSGAAIITRPVADGADAATAALTGDAGDVTLRAANIQLNSGSSILAHAVPGGSGTGGSVELTAYSLEQYHLGKATADARVTLAGTVKANDITVNAVARAEASPDGATGFAVQLLQSAVGGWTGLSAGYHETQADAHVDVQGSAVLESTTTLDISAASVNKAAGAVRVFTVDEKGNNLASAAALYVKTAGVADMQVQSGAQLTSGGKATLGAYNDATAKGQVKVLSNNSLGGVVVGIVEADVSATANVAYGATLNVKSLDLAALQTGNMRSVASTTVAQQQAKDGEPPPPQASVGAAVAVSEIKAQSTATLGASLSKVGDVNVVADTSLWQNYTASRNDVGGDPTVADKMLLGMANKISPFASNQGKLFAWLGDKFDKLGNLSKGAPPIKAGAVITVNETNLGSKANIGPGAVIDSSGNVAVISATEDRALHNIAESKVNTKDQVNNGPIINAAVAVGLYTHTAEATVGQNAQITAQHFGSYADIYQPLDVTWLAAFSVDGLRDPVALFKRFAPPNFGMPQFVFTSWATALAEQEQAKDASKENTNAITGSVNWTVFNNTAKSWVGSGAKITALGGDQEWTVSWKSPTVPLLDGDVTMNGEPANAISNILLETVDEIKAIGEPVTNAIGEITSFFNNKPVSLGITLRDSLTFNKALDVKARNQSAFLTLTGQPVDFGVSGKKLGAQGGNLAVGGAFNYASAEHSTIAGIDDGVVARAQSGTIGVDALSQDRIIAVAPTAGQGEGSAVNIIAAYSQLDNKTIAVLSNKADIKAERLGVTATEDVSVWSAAGAAAYGEASASVGIALAVNDLSGRTVAAIADPGALAVGAVRPDGFGGMNAVGSVDVPQVEVLGLTQGTSGALAASASAVSTKDNSQDDQAKSDDPKSGPSKLMEKVKTKTSGMRQGLVDKLATDKPGKMADARNWLSDKVKAKQQASSAPPKPMEASKIAFAAAGSSTVNLGDLDTSSLIDHASLAYLGTKTVGVSDATSLSARAVNDTHQYSVSGSLAVLKLKAPQTQTGYGVSGAIALDLEDNDTLARVSDSAVKDYGRVGVESLSSGQRISVGLGIAGSSGNKPSYMLSASYSMTDSDNSTIAAVDGGKVSSTNDSFRSALEVLSYDKTETGVGAGALTVQSNKGGAAGASVGVALIHNQVESRVAGADSDKLSQVDVRAYDPVVLGIGAASVGISTDKKSTTIEGAVTYGEVENTTRALITDRNGTNSTIKAKDGVVVQASDVTPQVFKDRLAAVLAADGTPAPDSDYDYGASLRQERQESFGGQSIGTTQPGALMIGVAGGVAVGSGNDAGASAALARVASVHEAVLEGSTVNASSVQVDATDATLMVNVGVGVAGTSGKVALVGSVAVTLDESRATARVGDYGKTTQVTTTAAEGLGVTSASADRAFAIAGAIGISTQGSAGGLAGTVGVNSAVSEALVHNATVNAADTRVAGTTSSQHISVAAAGGYGANASINGSFVINFATERTTAQVNDSSVTGSSLSVKAGDDTSLAAQVYTGAGSIGFSKEVAGGAALTSNTVALSREAAVDRSELTLGAASDALLVQADSSVKMIGVTIAGGGGTGVAFNGAISSNEIANVTTARVSGSTVTQTGGASVLAADRSEMNYGTGAVSIGSEAGIGVAIGFNLITNDVSALLQGTDSLGQVRGTGKIGLGDARISATSDEKIVNASYGVGGSSTVGGAGSISVNVIDTDVTAHIGRGAQLTADGTVVVDAQGQDDIKAFAGALGLGGNAGVGLSSSVNVIRGATEASVGADGETRTQVDAKGQGNGASVNTGVLASAIPGITAPNNEDSDALQRFSGLTAMTNYDATRAKMRETTETVKGLAVNATSLRHVLSYDTTVGGATEGVGIGANADAHVISSTTKAEIANAAINQSVAPAATADVRVKSTSHHVLSSFGFSGGVGTGGGAGALGGDVFKTSTTAQVRDSAVKAGHDVVVRAANESAQNGILAGAAGGGSAIAGSVGVVVFDGDVEASILGGTTRADRDVVVDADNAQLLNQITGAGALGVGGLAAAGSVAVAVSDTTTRALIGRSTDVGQPTVVQSGRDIAVTADSSDSINSFTMTISGGAGTAVAALASVAVVTNETTASARHADLQVGVAEGWKRVVGVAADDASNNEGAGAASSSGPAGGTLKVEANDHGLINQLSGAAGISFGAGGAVGGTVSILVAKSNVTADVRSSLVDAKDVTIHALNSQDQLAGTVGVGGAVDVGVGFAISLTMTGTGSVSADQFGNTQNPDDESKANTANDAFGSGGDAKGTQLMNRIVNVVNSDRLGETGGMLSFNDRQAINAQSKRDLSGTLSNAGANSATAAVDASSIKASGNVSVTSNQKTALKNIAGAGGVGLLAGAGGTVGVSLVRNATAAQVTGSQIDADGTVSIGADSGDQSSKHALDLLTVAGGAGLVGFGASVGYGRLDSQVSAQADGYIHGSSVSLTANDTTSSKALNVAAAVGGGAAGIAVAHIDRTGTTQAFFNQGGAQSGQRIEAGSLSITATTDEGNEVKSVAAAGGLAVAANGAAGSLVDSTHVRAGIGSYSQIAVGGAELEPGQTVNVSATRGSLVEASADGVGVSGGLQIGASISVAKMQGSTSATVGQGVVFDAGGSLTVSASEQSGNNVKAKSTASGGGALAGVNAGLSWSQNDATVSASIGDDTLLPDGGVALHAAHRGTQSADTFGVTVGGVLAVGANTAKALTNASSSVVLGNVKTQASRLGDLDVAAAGEDTTTAKAVAGGGGLVSGQAATALADDNTQTSVMVSAAGAKALGNAADYTLRGGALTFDATHFGTLRADSDTVNASAVGASGATTLATADNSATTTIGDGVRLRGLGIGITTTNRALEPLEGDNASGAGGGVANGSAVVSKTHFTTQSSVKVGDNTLLDVIGDPSSDEVGRLVMVAKTDLLTHTQGSLNTGGLIDIPYAEIESKTDGHNSVEVGSSAQLRSAGDIIIGTGTFNRTEADTLVKTYGGVGITGGKSLAESQQTDSIKVGASSVLKAYGDIAINTGRDADNAANLVQAKATTDVYNNTAIPISYQNPAIANISQTATIELVAGSQVQAGRNVYLRTYKGDQITQADGEGHNPYLDLFSTSTSDSRRSANFNGTLKAFGDVVAGYYRLRDYSIDGAGNLTQVTDSPELQLPVKTFSMDASGNYFNAQGQQVTANEVLRPEGFIAKVTGFSPNFYYTDATKQKLGKLPTQTFNAYVLPDLVAAGGSIEVDASTVTGAGSLTARGGPLIRVENASNAFLIANKLVIPDIDSGGAVSFTGLGSAPSSLVVSEVNKARVPVISLHNAYDTAFGGPASDIITQAPLDGTNPVRNLRGNYTVFNEHGNVLDGGAEALKIEIKAPEGTFVYDQPGAYKPIGTSPEAMWASTDAASRPSNVNDFVDTAAWAYYLNRGIGSSTDSVTYSRQLQGIANNKGENLYGYLFRQNLGNQPGDYGGNGAWYDGRYNFDILPANKTISYAKNTLPSYDRGTGLQANRIDITANFVDINAPIRAGTARDIDVTITKDAVFAVNWLDKAFGTSIYGRKSFFDCVVDTNCRNLNGLTPERNGLYKVSSAVLRYGVDSPKVTVTYDPISGHVSTAPIGSASVGAVSIVGHILNSNPDPNARSTIELSSGTLKLNINNQSGRPLDIPMVETGAASGDGVIRITDLNKVDGSWRPLTSWWVKRDGQATAELHQSYVDATYKDTNLIASGNGAALTSYDPQSGWRYRWTRYASASRTFTNNTNSWWDAYASAWTFRNGAATTEWTLSDSARGPIYDPGNAGTTYISNLRQSTSFRGAGVGYSYKGAASRNWRIATNITMYQDTTVRADFGLNISFKGYTDGGVTIGSNADTFLGRSINNPTGTTTIKVTDGGSLIAREQGVIRSRDLSLNVAGNITGLGNSKALDIDVDGKLDVVSGGNLAVNAAGSLFVASARAGSQGLNRSLVLKSQGDLLGNGSTLISAFSVDLSSANGRIGQQDGSALAVQTFNIGSSVQQRGIVSAKAKGDIALELRGGDTRIDAIAAADGDVTLKANGSLYDAREGQGGTGRSDDELQALWEQTLHLSGDRKASVQDYLQHTIAPLDQQVNRDYRAYWDLMALGSLNNGQIELSSKGLGLLRAQAAAGLGLAAPTDGDVNRWANRLLKGYTDGFDRLLGKNQWQSLGAFQARDDSYRFSADRYNEYWTLVNATNANRQLTVAGRDAIRNVAATVIGGSPSDAQLQAYVDQRFASLGQAFSASLGAGWQGQAAFTSFDPSYHLAADTLLGTYAFGNYWGAERLQNQIRQTAFGQASAGSGGIDHLNVSGRKVTISSTKSSASLGRDNGYLTLPVGQPLSEEARYALSQAVAPGDVQVLTNAQGQITGLKVKDTRAFFVEARDQFDASAQGQLFVQGQGALLLGAIASNGSVRLSAQTGITAGSGFQPIKASTLVLDGGLGSLGTALAPLTTQVAELSLARANESIFLTQPLGSLVIDVVNAAKDVHLTLGSGSLTQKQTGLLSLAGENLYLDIAGKVGNDGVSGTGALVLQTRGGELQLKSQDAWLQTSGGTLRLGDSSTGALSLTAPGLLGVTLAGDAKVNGDTQWLVGGDTRFEAGTLLDAKGKAVITTSSLVMAPDSVLKSGASVALTSSAGPTVLADITAKTGLDIDSELAGVQAARAGSTLTVSDAGGAVRFNAHNPGGAGVGGIAGGAGDALLRVAADRVSVQSASGDAGLDLLNSRVTLDASALAAGRLVAHAAGDLVLATLMARDGMDLTAVGALSALSAADTLKSSGAAALIDLNAGTGIGAAAVPLRVTSDRVSAKTSTGGVYLSLEDAPPKTKTTLLTAQSGQGDVVLSASADLDITGPVRTVGHVDIVATGALAAADVIEALGADHDLKLQAASLDLAGALKAGRDARLQASTGDLLVKSRLEAGADIELRSGGRMLAQDVSAGHDVMLDAGGPLQGDRVSAGHNLTLARAPEVTVRELVSGAEMSLSFTRANVRDLRAGGGLLMQGGSAQLGTAVVGGDARLQLSNNLEVDDLSARGNLDVRASALGAGALSAGGRADLQAGNASISSLGTGDDASLRVTSNLVLSSASVGRNLGVSAGSASLGTIGVRGNASVSSGPLAISSLSAGGSLTVAAGALQAGLLQAGGAFSLVAESADISTVEAGGVANMDVAGRLVLDSGNFGNALGIRAGEASLGNVLVSDSADLNVSGALSFQSFETKKKFLAKAASIDGGTLKSGGDADLTAVGDLKLARADIGGALRLKAAQASLGELDIAGDASLSLDQKLSIDRITAGGALTLSADVLRASRLAAGKQLDLSVRDGEVGTMQSGAATKATASERLWVKASRSGAEALFTAPQLQLDQLDATGKGVITASTQAVLGQLASQQDLNVTAGVLQAARLAAGTDLRVQAASAEVDAIKAGGAADLQATTGLTLRAADVTGRLVVRADQLKLAGLQVGGDLDGEAKSTLTVGGAASRIGGKLTLQANEAQIASLTSHGDASLSVSGALVADQFGGDAAVKVRARTAQLTGLKAGGDASIVVTEAATVAGQVGGALDLQAQRIDVGSLSVGGKSQLLAQADLKLEGFVGKQAAVLQGVDVQLAKASFEDSLVLKATTLTVGAVQAGAATLSVTGAVKGDSLSAGKLDLQSDSLQLKQLAVAGDADVKVKAGLAVETARVTGSLMASAADQDYGLLAVGRDATLRASGSLHASRIEVGGALDAQAARMELGSTGLVKPQDSTVVPGVAVTGTVKLAADSLSLASASIGQSASLVAQKDLVLTGNHSYQASLDARGNTLTADTLFVSDLAHLEAKGELVVKQLTAGRVELVGGTLTLGTMNAADSLAATAAQALTAEHLLAGKTIRLQAADDLSVKHADAPSFEAQAGKQIKLDLLSADSGVLRSATQIALAQATVNSIDLQAPVIQGRVKVATGNTLTARLAGVDGAAAQSVTLDVDTPLRWLVPVLNADTATLSTNGNFAQFDDARVTTTMTLATPGGLIGMSNGEIKAMPGVDVQLYAPNGDFRLIRDGINAYTTALALIYKPGQMVSAPNTGLSPMAAAAGVANGSGRAVGALRPGQLTVNLDALLRRAPTAAGEDEEELLVGDLEF</sequence>
<feature type="compositionally biased region" description="Basic and acidic residues" evidence="1">
    <location>
        <begin position="1429"/>
        <end position="1452"/>
    </location>
</feature>
<evidence type="ECO:0000313" key="3">
    <source>
        <dbReference type="Proteomes" id="UP001495147"/>
    </source>
</evidence>
<organism evidence="2 3">
    <name type="scientific">Roseateles paludis</name>
    <dbReference type="NCBI Taxonomy" id="3145238"/>
    <lineage>
        <taxon>Bacteria</taxon>
        <taxon>Pseudomonadati</taxon>
        <taxon>Pseudomonadota</taxon>
        <taxon>Betaproteobacteria</taxon>
        <taxon>Burkholderiales</taxon>
        <taxon>Sphaerotilaceae</taxon>
        <taxon>Roseateles</taxon>
    </lineage>
</organism>
<dbReference type="EMBL" id="JBDPZD010000002">
    <property type="protein sequence ID" value="MEO3691797.1"/>
    <property type="molecule type" value="Genomic_DNA"/>
</dbReference>
<dbReference type="NCBIfam" id="NF012206">
    <property type="entry name" value="LktA_tand_53"/>
    <property type="match status" value="3"/>
</dbReference>
<feature type="region of interest" description="Disordered" evidence="1">
    <location>
        <begin position="1420"/>
        <end position="1499"/>
    </location>
</feature>
<gene>
    <name evidence="2" type="ORF">ABDJ85_09970</name>
</gene>
<dbReference type="RefSeq" id="WP_347704609.1">
    <property type="nucleotide sequence ID" value="NZ_JBDPZD010000002.1"/>
</dbReference>
<comment type="caution">
    <text evidence="2">The sequence shown here is derived from an EMBL/GenBank/DDBJ whole genome shotgun (WGS) entry which is preliminary data.</text>
</comment>
<proteinExistence type="predicted"/>
<feature type="compositionally biased region" description="Basic and acidic residues" evidence="1">
    <location>
        <begin position="1466"/>
        <end position="1486"/>
    </location>
</feature>
<dbReference type="InterPro" id="IPR011050">
    <property type="entry name" value="Pectin_lyase_fold/virulence"/>
</dbReference>
<dbReference type="InterPro" id="IPR012334">
    <property type="entry name" value="Pectin_lyas_fold"/>
</dbReference>
<evidence type="ECO:0000256" key="1">
    <source>
        <dbReference type="SAM" id="MobiDB-lite"/>
    </source>
</evidence>
<dbReference type="Proteomes" id="UP001495147">
    <property type="component" value="Unassembled WGS sequence"/>
</dbReference>
<accession>A0ABV0G237</accession>
<dbReference type="InterPro" id="IPR047881">
    <property type="entry name" value="LktA_repeat"/>
</dbReference>
<dbReference type="Gene3D" id="2.160.20.10">
    <property type="entry name" value="Single-stranded right-handed beta-helix, Pectin lyase-like"/>
    <property type="match status" value="1"/>
</dbReference>
<keyword evidence="3" id="KW-1185">Reference proteome</keyword>
<feature type="region of interest" description="Disordered" evidence="1">
    <location>
        <begin position="2801"/>
        <end position="2828"/>
    </location>
</feature>